<dbReference type="HOGENOM" id="CLU_041899_2_1_5"/>
<keyword evidence="4 8" id="KW-0812">Transmembrane</keyword>
<dbReference type="CDD" id="cd16429">
    <property type="entry name" value="VirB10"/>
    <property type="match status" value="1"/>
</dbReference>
<evidence type="ECO:0000256" key="7">
    <source>
        <dbReference type="SAM" id="MobiDB-lite"/>
    </source>
</evidence>
<keyword evidence="9" id="KW-0614">Plasmid</keyword>
<dbReference type="KEGG" id="pzu:PHZ_p0015"/>
<keyword evidence="6 8" id="KW-0472">Membrane</keyword>
<dbReference type="Gene3D" id="2.40.128.260">
    <property type="entry name" value="Type IV secretion system, VirB10/TraB/TrbI"/>
    <property type="match status" value="2"/>
</dbReference>
<feature type="compositionally biased region" description="Basic and acidic residues" evidence="7">
    <location>
        <begin position="11"/>
        <end position="22"/>
    </location>
</feature>
<dbReference type="InterPro" id="IPR047695">
    <property type="entry name" value="T4SS_VirB10/PtlG"/>
</dbReference>
<evidence type="ECO:0000256" key="3">
    <source>
        <dbReference type="ARBA" id="ARBA00022475"/>
    </source>
</evidence>
<dbReference type="NCBIfam" id="NF038091">
    <property type="entry name" value="T4SS_VirB10"/>
    <property type="match status" value="1"/>
</dbReference>
<reference evidence="9 10" key="1">
    <citation type="journal article" date="2008" name="BMC Genomics">
        <title>Complete genome of Phenylobacterium zucineum - a novel facultative intracellular bacterium isolated from human erythroleukemia cell line K562.</title>
        <authorList>
            <person name="Luo Y."/>
            <person name="Xu X."/>
            <person name="Ding Z."/>
            <person name="Liu Z."/>
            <person name="Zhang B."/>
            <person name="Yan Z."/>
            <person name="Sun J."/>
            <person name="Hu S."/>
            <person name="Hu X."/>
        </authorList>
    </citation>
    <scope>NUCLEOTIDE SEQUENCE [LARGE SCALE GENOMIC DNA]</scope>
    <source>
        <strain evidence="10">HLK1</strain>
        <plasmid evidence="10">Plasmid pHLK1</plasmid>
    </source>
</reference>
<dbReference type="Pfam" id="PF03743">
    <property type="entry name" value="TrbI"/>
    <property type="match status" value="1"/>
</dbReference>
<dbReference type="AlphaFoldDB" id="B4RHY3"/>
<evidence type="ECO:0000256" key="8">
    <source>
        <dbReference type="SAM" id="Phobius"/>
    </source>
</evidence>
<feature type="region of interest" description="Disordered" evidence="7">
    <location>
        <begin position="1"/>
        <end position="56"/>
    </location>
</feature>
<feature type="compositionally biased region" description="Low complexity" evidence="7">
    <location>
        <begin position="150"/>
        <end position="160"/>
    </location>
</feature>
<dbReference type="EMBL" id="CP000748">
    <property type="protein sequence ID" value="ACG79958.1"/>
    <property type="molecule type" value="Genomic_DNA"/>
</dbReference>
<accession>B4RHY3</accession>
<name>B4RHY3_PHEZH</name>
<evidence type="ECO:0000313" key="9">
    <source>
        <dbReference type="EMBL" id="ACG79958.1"/>
    </source>
</evidence>
<keyword evidence="5 8" id="KW-1133">Transmembrane helix</keyword>
<keyword evidence="3" id="KW-1003">Cell membrane</keyword>
<dbReference type="Proteomes" id="UP000001868">
    <property type="component" value="Plasmid pHLK1"/>
</dbReference>
<protein>
    <submittedName>
        <fullName evidence="9">VirB10 type IV secretion protein</fullName>
    </submittedName>
</protein>
<gene>
    <name evidence="9" type="primary">virB10</name>
    <name evidence="9" type="ordered locus">PHZ_p0015</name>
</gene>
<keyword evidence="10" id="KW-1185">Reference proteome</keyword>
<dbReference type="GO" id="GO:0005886">
    <property type="term" value="C:plasma membrane"/>
    <property type="evidence" value="ECO:0007669"/>
    <property type="project" value="UniProtKB-SubCell"/>
</dbReference>
<comment type="subcellular location">
    <subcellularLocation>
        <location evidence="1">Cell membrane</location>
        <topology evidence="1">Single-pass membrane protein</topology>
    </subcellularLocation>
</comment>
<evidence type="ECO:0000256" key="2">
    <source>
        <dbReference type="ARBA" id="ARBA00010265"/>
    </source>
</evidence>
<proteinExistence type="inferred from homology"/>
<evidence type="ECO:0000256" key="4">
    <source>
        <dbReference type="ARBA" id="ARBA00022692"/>
    </source>
</evidence>
<evidence type="ECO:0000256" key="5">
    <source>
        <dbReference type="ARBA" id="ARBA00022989"/>
    </source>
</evidence>
<organism evidence="9 10">
    <name type="scientific">Phenylobacterium zucineum (strain HLK1)</name>
    <dbReference type="NCBI Taxonomy" id="450851"/>
    <lineage>
        <taxon>Bacteria</taxon>
        <taxon>Pseudomonadati</taxon>
        <taxon>Pseudomonadota</taxon>
        <taxon>Alphaproteobacteria</taxon>
        <taxon>Caulobacterales</taxon>
        <taxon>Caulobacteraceae</taxon>
        <taxon>Phenylobacterium</taxon>
    </lineage>
</organism>
<dbReference type="InterPro" id="IPR005498">
    <property type="entry name" value="T4SS_VirB10/TraB/TrbI"/>
</dbReference>
<evidence type="ECO:0000313" key="10">
    <source>
        <dbReference type="Proteomes" id="UP000001868"/>
    </source>
</evidence>
<sequence length="408" mass="42542">MTDTLATSGEPPRRPRLPDELAARYGESAPEPPPEDNLRRAANDEPASERGISPVGRRFAAGTQGKVLGMVGMVAAAGLLIVATWDRGDAKPDDSPLEKTPARQVVNYEGPDADSPLLAKAAHDPNAPVLNPDGTLTAGGDGGGVPPMQPTQAAAGPGAADQRRQLAEAARRAPIIAYSANRGLGGFSGPAAAAGEGAREASELDKLRRTAGVAQARAEMLPDRNFLITAGSSIPCVLQTALDSSVPGYATCLVPRDVYSDNGRVVLMEKGTKVLGEYRGGIRQGQKRLFVLWTRAVTPNGVAVSLASPAADGLGRAGFDGKVDTFFWERFGGALLLSIIDDAANIAAQSAGRGRFNTTMDVPSETASIALQNSIGIPPRLRKSQGEEVSIFVAQDLNFADVYGLALR</sequence>
<feature type="region of interest" description="Disordered" evidence="7">
    <location>
        <begin position="123"/>
        <end position="166"/>
    </location>
</feature>
<geneLocation type="plasmid" evidence="10">
    <name>pHLK1</name>
</geneLocation>
<dbReference type="eggNOG" id="COG2948">
    <property type="taxonomic scope" value="Bacteria"/>
</dbReference>
<comment type="similarity">
    <text evidence="2">Belongs to the TrbI/VirB10 family.</text>
</comment>
<dbReference type="RefSeq" id="WP_012520258.1">
    <property type="nucleotide sequence ID" value="NC_011143.1"/>
</dbReference>
<dbReference type="InterPro" id="IPR042217">
    <property type="entry name" value="T4SS_VirB10/TrbI"/>
</dbReference>
<evidence type="ECO:0000256" key="1">
    <source>
        <dbReference type="ARBA" id="ARBA00004162"/>
    </source>
</evidence>
<feature type="transmembrane region" description="Helical" evidence="8">
    <location>
        <begin position="67"/>
        <end position="85"/>
    </location>
</feature>
<dbReference type="OrthoDB" id="9807354at2"/>
<evidence type="ECO:0000256" key="6">
    <source>
        <dbReference type="ARBA" id="ARBA00023136"/>
    </source>
</evidence>